<evidence type="ECO:0000259" key="14">
    <source>
        <dbReference type="SMART" id="SM00865"/>
    </source>
</evidence>
<evidence type="ECO:0000256" key="6">
    <source>
        <dbReference type="ARBA" id="ARBA00022701"/>
    </source>
</evidence>
<keyword evidence="5" id="KW-0963">Cytoplasm</keyword>
<evidence type="ECO:0000256" key="4">
    <source>
        <dbReference type="ARBA" id="ARBA00011747"/>
    </source>
</evidence>
<dbReference type="PANTHER" id="PTHR11588">
    <property type="entry name" value="TUBULIN"/>
    <property type="match status" value="1"/>
</dbReference>
<dbReference type="SMART" id="SM00864">
    <property type="entry name" value="Tubulin"/>
    <property type="match status" value="1"/>
</dbReference>
<accession>A0A3P6H719</accession>
<dbReference type="GO" id="GO:0046872">
    <property type="term" value="F:metal ion binding"/>
    <property type="evidence" value="ECO:0007669"/>
    <property type="project" value="UniProtKB-KW"/>
</dbReference>
<evidence type="ECO:0000256" key="3">
    <source>
        <dbReference type="ARBA" id="ARBA00009636"/>
    </source>
</evidence>
<evidence type="ECO:0000256" key="5">
    <source>
        <dbReference type="ARBA" id="ARBA00022490"/>
    </source>
</evidence>
<keyword evidence="16" id="KW-1185">Reference proteome</keyword>
<dbReference type="SUPFAM" id="SSF55307">
    <property type="entry name" value="Tubulin C-terminal domain-like"/>
    <property type="match status" value="1"/>
</dbReference>
<protein>
    <recommendedName>
        <fullName evidence="17">Tubulin beta chain</fullName>
    </recommendedName>
</protein>
<dbReference type="AlphaFoldDB" id="A0A3P6H719"/>
<name>A0A3P6H719_MESCO</name>
<dbReference type="OrthoDB" id="6220071at2759"/>
<comment type="cofactor">
    <cofactor evidence="1">
        <name>Mg(2+)</name>
        <dbReference type="ChEBI" id="CHEBI:18420"/>
    </cofactor>
</comment>
<sequence length="461" mass="51097">MISDEHGVGPDGRFHGESDLQLERMNVYFTEAMGTAGGRYVPRCVLVDLDPNILNSVRGSPFGRLFRPENYITGRGGTSNNWAKGRYTDGLEVMDAVLDITRKEAEGCDQLQGFQIIHSIGGGCGSGMGTAIIDQLRDDWNDRIFNNFTVLPSPKVIDFASSTNCPATVEQTDKFCKCLGVRIKLADILCIKRFLPVGLSSAIYSQVSDVVVEPYNSIFSLDYLIETSDLTVILDNEALYNICSNVLKLSCTFGDLNHIISTGIGGATTCFRFPGQLNSDLRKLSVNLVPFPRIHFVAPSFVPLSSRDNQPYKAITVPNLVQQMFDAKVLMAACNPLAGRYLTCSAIFRGRLSVAEVEEMMLNTQDKNSNYFVEWIPNNCQTAVCDIPPRGMKMCSTFMGNNTAIQAVFSRIQKAFSAMFKRKAYIHWYTGEGMDESEFTSTEGNVLDLISEYQQYQEAPA</sequence>
<dbReference type="InterPro" id="IPR023123">
    <property type="entry name" value="Tubulin_C"/>
</dbReference>
<dbReference type="InterPro" id="IPR018316">
    <property type="entry name" value="Tubulin/FtsZ_2-layer-sand-dom"/>
</dbReference>
<dbReference type="InterPro" id="IPR036525">
    <property type="entry name" value="Tubulin/FtsZ_GTPase_sf"/>
</dbReference>
<evidence type="ECO:0000313" key="15">
    <source>
        <dbReference type="EMBL" id="VDD82374.1"/>
    </source>
</evidence>
<dbReference type="InterPro" id="IPR003008">
    <property type="entry name" value="Tubulin_FtsZ_GTPase"/>
</dbReference>
<keyword evidence="9" id="KW-0460">Magnesium</keyword>
<keyword evidence="8" id="KW-0547">Nucleotide-binding</keyword>
<reference evidence="15 16" key="1">
    <citation type="submission" date="2018-10" db="EMBL/GenBank/DDBJ databases">
        <authorList>
            <consortium name="Pathogen Informatics"/>
        </authorList>
    </citation>
    <scope>NUCLEOTIDE SEQUENCE [LARGE SCALE GENOMIC DNA]</scope>
</reference>
<comment type="function">
    <text evidence="12">Tubulin is the major constituent of microtubules, a cylinder consisting of laterally associated linear protofilaments composed of alpha- and beta-tubulin heterodimers. Microtubules grow by the addition of GTP-tubulin dimers to the microtubule end, where a stabilizing cap forms. Below the cap, tubulin dimers are in GDP-bound state, owing to GTPase activity of alpha-tubulin.</text>
</comment>
<evidence type="ECO:0000256" key="11">
    <source>
        <dbReference type="ARBA" id="ARBA00023212"/>
    </source>
</evidence>
<evidence type="ECO:0000256" key="2">
    <source>
        <dbReference type="ARBA" id="ARBA00004245"/>
    </source>
</evidence>
<dbReference type="CDD" id="cd02187">
    <property type="entry name" value="beta_tubulin"/>
    <property type="match status" value="1"/>
</dbReference>
<comment type="subunit">
    <text evidence="4">Dimer of alpha and beta chains. A typical microtubule is a hollow water-filled tube with an outer diameter of 25 nm and an inner diameter of 15 nM. Alpha-beta heterodimers associate head-to-tail to form protofilaments running lengthwise along the microtubule wall with the beta-tubulin subunit facing the microtubule plus end conferring a structural polarity. Microtubules usually have 13 protofilaments but different protofilament numbers can be found in some organisms and specialized cells.</text>
</comment>
<dbReference type="PRINTS" id="PR01161">
    <property type="entry name" value="TUBULIN"/>
</dbReference>
<keyword evidence="11" id="KW-0206">Cytoskeleton</keyword>
<evidence type="ECO:0000256" key="12">
    <source>
        <dbReference type="ARBA" id="ARBA00034296"/>
    </source>
</evidence>
<evidence type="ECO:0000256" key="10">
    <source>
        <dbReference type="ARBA" id="ARBA00023134"/>
    </source>
</evidence>
<comment type="subcellular location">
    <subcellularLocation>
        <location evidence="2">Cytoplasm</location>
        <location evidence="2">Cytoskeleton</location>
    </subcellularLocation>
</comment>
<evidence type="ECO:0000313" key="16">
    <source>
        <dbReference type="Proteomes" id="UP000267029"/>
    </source>
</evidence>
<dbReference type="InterPro" id="IPR002453">
    <property type="entry name" value="Beta_tubulin"/>
</dbReference>
<dbReference type="PRINTS" id="PR01163">
    <property type="entry name" value="BETATUBULIN"/>
</dbReference>
<dbReference type="InterPro" id="IPR008280">
    <property type="entry name" value="Tub_FtsZ_C"/>
</dbReference>
<dbReference type="FunFam" id="3.30.1330.20:FF:000009">
    <property type="entry name" value="Tubulin beta chain"/>
    <property type="match status" value="1"/>
</dbReference>
<evidence type="ECO:0000256" key="8">
    <source>
        <dbReference type="ARBA" id="ARBA00022741"/>
    </source>
</evidence>
<dbReference type="GO" id="GO:0005874">
    <property type="term" value="C:microtubule"/>
    <property type="evidence" value="ECO:0007669"/>
    <property type="project" value="UniProtKB-KW"/>
</dbReference>
<dbReference type="Gene3D" id="3.30.1330.20">
    <property type="entry name" value="Tubulin/FtsZ, C-terminal domain"/>
    <property type="match status" value="1"/>
</dbReference>
<dbReference type="STRING" id="53468.A0A3P6H719"/>
<evidence type="ECO:0000259" key="13">
    <source>
        <dbReference type="SMART" id="SM00864"/>
    </source>
</evidence>
<proteinExistence type="inferred from homology"/>
<feature type="domain" description="Tubulin/FtsZ GTPase" evidence="13">
    <location>
        <begin position="25"/>
        <end position="275"/>
    </location>
</feature>
<gene>
    <name evidence="15" type="ORF">MCOS_LOCUS8377</name>
</gene>
<dbReference type="Gene3D" id="3.40.50.1440">
    <property type="entry name" value="Tubulin/FtsZ, GTPase domain"/>
    <property type="match status" value="1"/>
</dbReference>
<dbReference type="InterPro" id="IPR037103">
    <property type="entry name" value="Tubulin/FtsZ-like_C"/>
</dbReference>
<evidence type="ECO:0000256" key="7">
    <source>
        <dbReference type="ARBA" id="ARBA00022723"/>
    </source>
</evidence>
<evidence type="ECO:0000256" key="1">
    <source>
        <dbReference type="ARBA" id="ARBA00001946"/>
    </source>
</evidence>
<dbReference type="EMBL" id="UXSR01005502">
    <property type="protein sequence ID" value="VDD82374.1"/>
    <property type="molecule type" value="Genomic_DNA"/>
</dbReference>
<dbReference type="SMART" id="SM00865">
    <property type="entry name" value="Tubulin_C"/>
    <property type="match status" value="1"/>
</dbReference>
<dbReference type="Pfam" id="PF03953">
    <property type="entry name" value="Tubulin_C"/>
    <property type="match status" value="1"/>
</dbReference>
<keyword evidence="6" id="KW-0493">Microtubule</keyword>
<evidence type="ECO:0000256" key="9">
    <source>
        <dbReference type="ARBA" id="ARBA00022842"/>
    </source>
</evidence>
<dbReference type="InterPro" id="IPR000217">
    <property type="entry name" value="Tubulin"/>
</dbReference>
<evidence type="ECO:0008006" key="17">
    <source>
        <dbReference type="Google" id="ProtNLM"/>
    </source>
</evidence>
<dbReference type="Gene3D" id="1.10.287.600">
    <property type="entry name" value="Helix hairpin bin"/>
    <property type="match status" value="1"/>
</dbReference>
<dbReference type="GO" id="GO:0003924">
    <property type="term" value="F:GTPase activity"/>
    <property type="evidence" value="ECO:0007669"/>
    <property type="project" value="InterPro"/>
</dbReference>
<feature type="domain" description="Tubulin/FtsZ 2-layer sandwich" evidence="14">
    <location>
        <begin position="277"/>
        <end position="414"/>
    </location>
</feature>
<dbReference type="Pfam" id="PF00091">
    <property type="entry name" value="Tubulin"/>
    <property type="match status" value="1"/>
</dbReference>
<dbReference type="Proteomes" id="UP000267029">
    <property type="component" value="Unassembled WGS sequence"/>
</dbReference>
<keyword evidence="7" id="KW-0479">Metal-binding</keyword>
<organism evidence="15 16">
    <name type="scientific">Mesocestoides corti</name>
    <name type="common">Flatworm</name>
    <dbReference type="NCBI Taxonomy" id="53468"/>
    <lineage>
        <taxon>Eukaryota</taxon>
        <taxon>Metazoa</taxon>
        <taxon>Spiralia</taxon>
        <taxon>Lophotrochozoa</taxon>
        <taxon>Platyhelminthes</taxon>
        <taxon>Cestoda</taxon>
        <taxon>Eucestoda</taxon>
        <taxon>Cyclophyllidea</taxon>
        <taxon>Mesocestoididae</taxon>
        <taxon>Mesocestoides</taxon>
    </lineage>
</organism>
<dbReference type="GO" id="GO:0005200">
    <property type="term" value="F:structural constituent of cytoskeleton"/>
    <property type="evidence" value="ECO:0007669"/>
    <property type="project" value="InterPro"/>
</dbReference>
<comment type="similarity">
    <text evidence="3">Belongs to the tubulin family.</text>
</comment>
<dbReference type="SUPFAM" id="SSF52490">
    <property type="entry name" value="Tubulin nucleotide-binding domain-like"/>
    <property type="match status" value="2"/>
</dbReference>
<keyword evidence="10" id="KW-0342">GTP-binding</keyword>
<dbReference type="GO" id="GO:0005525">
    <property type="term" value="F:GTP binding"/>
    <property type="evidence" value="ECO:0007669"/>
    <property type="project" value="UniProtKB-KW"/>
</dbReference>
<dbReference type="GO" id="GO:0007017">
    <property type="term" value="P:microtubule-based process"/>
    <property type="evidence" value="ECO:0007669"/>
    <property type="project" value="InterPro"/>
</dbReference>